<accession>A0A7S0TD11</accession>
<gene>
    <name evidence="2" type="ORF">PDEL0327_LOCUS870</name>
</gene>
<feature type="compositionally biased region" description="Basic and acidic residues" evidence="1">
    <location>
        <begin position="424"/>
        <end position="439"/>
    </location>
</feature>
<proteinExistence type="predicted"/>
<feature type="compositionally biased region" description="Low complexity" evidence="1">
    <location>
        <begin position="115"/>
        <end position="155"/>
    </location>
</feature>
<feature type="region of interest" description="Disordered" evidence="1">
    <location>
        <begin position="665"/>
        <end position="760"/>
    </location>
</feature>
<dbReference type="EMBL" id="HBFG01001144">
    <property type="protein sequence ID" value="CAD8729377.1"/>
    <property type="molecule type" value="Transcribed_RNA"/>
</dbReference>
<feature type="compositionally biased region" description="Basic and acidic residues" evidence="1">
    <location>
        <begin position="728"/>
        <end position="742"/>
    </location>
</feature>
<evidence type="ECO:0000256" key="1">
    <source>
        <dbReference type="SAM" id="MobiDB-lite"/>
    </source>
</evidence>
<feature type="region of interest" description="Disordered" evidence="1">
    <location>
        <begin position="409"/>
        <end position="457"/>
    </location>
</feature>
<dbReference type="AlphaFoldDB" id="A0A7S0TD11"/>
<feature type="compositionally biased region" description="Basic residues" evidence="1">
    <location>
        <begin position="203"/>
        <end position="213"/>
    </location>
</feature>
<feature type="region of interest" description="Disordered" evidence="1">
    <location>
        <begin position="22"/>
        <end position="71"/>
    </location>
</feature>
<name>A0A7S0TD11_9STRA</name>
<feature type="compositionally biased region" description="Polar residues" evidence="1">
    <location>
        <begin position="100"/>
        <end position="114"/>
    </location>
</feature>
<feature type="region of interest" description="Disordered" evidence="1">
    <location>
        <begin position="87"/>
        <end position="227"/>
    </location>
</feature>
<protein>
    <submittedName>
        <fullName evidence="2">Uncharacterized protein</fullName>
    </submittedName>
</protein>
<evidence type="ECO:0000313" key="2">
    <source>
        <dbReference type="EMBL" id="CAD8729377.1"/>
    </source>
</evidence>
<reference evidence="2" key="1">
    <citation type="submission" date="2021-01" db="EMBL/GenBank/DDBJ databases">
        <authorList>
            <person name="Corre E."/>
            <person name="Pelletier E."/>
            <person name="Niang G."/>
            <person name="Scheremetjew M."/>
            <person name="Finn R."/>
            <person name="Kale V."/>
            <person name="Holt S."/>
            <person name="Cochrane G."/>
            <person name="Meng A."/>
            <person name="Brown T."/>
            <person name="Cohen L."/>
        </authorList>
    </citation>
    <scope>NUCLEOTIDE SEQUENCE</scope>
    <source>
        <strain evidence="2">B596</strain>
    </source>
</reference>
<feature type="compositionally biased region" description="Polar residues" evidence="1">
    <location>
        <begin position="669"/>
        <end position="687"/>
    </location>
</feature>
<organism evidence="2">
    <name type="scientific">Pseudo-nitzschia delicatissima</name>
    <dbReference type="NCBI Taxonomy" id="44447"/>
    <lineage>
        <taxon>Eukaryota</taxon>
        <taxon>Sar</taxon>
        <taxon>Stramenopiles</taxon>
        <taxon>Ochrophyta</taxon>
        <taxon>Bacillariophyta</taxon>
        <taxon>Bacillariophyceae</taxon>
        <taxon>Bacillariophycidae</taxon>
        <taxon>Bacillariales</taxon>
        <taxon>Bacillariaceae</taxon>
        <taxon>Pseudo-nitzschia</taxon>
    </lineage>
</organism>
<feature type="compositionally biased region" description="Basic and acidic residues" evidence="1">
    <location>
        <begin position="185"/>
        <end position="202"/>
    </location>
</feature>
<feature type="compositionally biased region" description="Polar residues" evidence="1">
    <location>
        <begin position="37"/>
        <end position="46"/>
    </location>
</feature>
<feature type="compositionally biased region" description="Low complexity" evidence="1">
    <location>
        <begin position="172"/>
        <end position="184"/>
    </location>
</feature>
<sequence length="760" mass="84135">MIGASPRVANINTLETTKAKETISPPQFIGGGLGSIDENNSRNTNLGIPKVTPKTVTQSSPKVNSAVNQRTAITRTPIMMTSIDEATSSIPSSLPAIDENSPNNQNHNNDTTGRSLSSTNSKNSAASNGRSPMSTSIKSTTSTATTKSTNSTSSKNVENILASTIASPTGDKNSLGNSISSISDKSTRSARSEKTKNADNRTKSRPKPPRKRGPSLVTPAHFNRDRPSTVLITRKEMEDILAEKQREEALEAKTLPPKTGTMSTDLWLDAANREPHSEEFSVASGTSVEEDESPFGKSPKKIELEDEYDINFFDITEEEEITEHTINSGHNSFDASDLHFTESMEQRESTIRFDEYDELQTCLHINDYTNGEITRSWYKRDDYDKMVDLARKTAQKAVKREKELRDELESMLGVSVSPPRAGRKNGELREATTDDDNKSNHSGRSTGTDGKRKKPIEYRGLEAWTPEGSQRCRTLKEKAIELVWNEQSRQWEEGTFDPEAIAKVYIPVAKEALKAAHDRALADQKMVKRLAEQENKKKNRNAFRKSTAVIKKAAKGTSKVGGKVFTGTGKAAVKIGKRSGKALVATATLDSKMMKEAVKVRIHGKKKRECKHELEVTTSKAAVERDIEILEESGSLNLQDSNSSYYSQPLDRRQLMQMQRPRPALPTINDMTVDSVSDDLSSANGGISQDFRDGSYRTGDSESNVSSPKKKSKLKLLGIVPIPGTQKKYSEDRRAEREEKRKEKMTRRPSWEASMASGKH</sequence>
<feature type="compositionally biased region" description="Polar residues" evidence="1">
    <location>
        <begin position="161"/>
        <end position="171"/>
    </location>
</feature>
<feature type="compositionally biased region" description="Polar residues" evidence="1">
    <location>
        <begin position="54"/>
        <end position="71"/>
    </location>
</feature>